<organism evidence="2 3">
    <name type="scientific">Thermomonospora umbrina</name>
    <dbReference type="NCBI Taxonomy" id="111806"/>
    <lineage>
        <taxon>Bacteria</taxon>
        <taxon>Bacillati</taxon>
        <taxon>Actinomycetota</taxon>
        <taxon>Actinomycetes</taxon>
        <taxon>Streptosporangiales</taxon>
        <taxon>Thermomonosporaceae</taxon>
        <taxon>Thermomonospora</taxon>
    </lineage>
</organism>
<proteinExistence type="predicted"/>
<keyword evidence="1" id="KW-0732">Signal</keyword>
<name>A0A3D9SPD3_9ACTN</name>
<accession>A0A3D9SPD3</accession>
<evidence type="ECO:0000313" key="3">
    <source>
        <dbReference type="Proteomes" id="UP000256661"/>
    </source>
</evidence>
<dbReference type="RefSeq" id="WP_147312223.1">
    <property type="nucleotide sequence ID" value="NZ_QTTT01000001.1"/>
</dbReference>
<protein>
    <submittedName>
        <fullName evidence="2">Uncharacterized protein</fullName>
    </submittedName>
</protein>
<dbReference type="Gene3D" id="2.60.120.430">
    <property type="entry name" value="Galactose-binding lectin"/>
    <property type="match status" value="1"/>
</dbReference>
<dbReference type="OrthoDB" id="3404183at2"/>
<feature type="chain" id="PRO_5017579698" evidence="1">
    <location>
        <begin position="32"/>
        <end position="179"/>
    </location>
</feature>
<dbReference type="AlphaFoldDB" id="A0A3D9SPD3"/>
<comment type="caution">
    <text evidence="2">The sequence shown here is derived from an EMBL/GenBank/DDBJ whole genome shotgun (WGS) entry which is preliminary data.</text>
</comment>
<dbReference type="Proteomes" id="UP000256661">
    <property type="component" value="Unassembled WGS sequence"/>
</dbReference>
<feature type="signal peptide" evidence="1">
    <location>
        <begin position="1"/>
        <end position="31"/>
    </location>
</feature>
<evidence type="ECO:0000256" key="1">
    <source>
        <dbReference type="SAM" id="SignalP"/>
    </source>
</evidence>
<dbReference type="EMBL" id="QTTT01000001">
    <property type="protein sequence ID" value="REE95823.1"/>
    <property type="molecule type" value="Genomic_DNA"/>
</dbReference>
<reference evidence="2 3" key="1">
    <citation type="submission" date="2018-08" db="EMBL/GenBank/DDBJ databases">
        <title>Sequencing the genomes of 1000 actinobacteria strains.</title>
        <authorList>
            <person name="Klenk H.-P."/>
        </authorList>
    </citation>
    <scope>NUCLEOTIDE SEQUENCE [LARGE SCALE GENOMIC DNA]</scope>
    <source>
        <strain evidence="2 3">DSM 43927</strain>
    </source>
</reference>
<evidence type="ECO:0000313" key="2">
    <source>
        <dbReference type="EMBL" id="REE95823.1"/>
    </source>
</evidence>
<gene>
    <name evidence="2" type="ORF">DFJ69_1236</name>
</gene>
<sequence length="179" mass="19093">MRVMIRRTASAAVTVMAATGLAAVIPATAHAAGPCSNSIVVLERTFTVDWRGALIDRANSGYGYDLRAGHSIEVVGASGEIWAGVAFTGRNGPDGWRNWPAPDDGRWPLPGADLYSLVGTFKDRQTGFERGTFPVGTGTGGCVPVPAGGTSVLYLRHNDQYTLDNDGAFTARVRIWRRI</sequence>
<keyword evidence="3" id="KW-1185">Reference proteome</keyword>